<dbReference type="AlphaFoldDB" id="A0A9P5NNR5"/>
<feature type="region of interest" description="Disordered" evidence="6">
    <location>
        <begin position="1"/>
        <end position="32"/>
    </location>
</feature>
<protein>
    <submittedName>
        <fullName evidence="7">Uncharacterized protein</fullName>
    </submittedName>
</protein>
<name>A0A9P5NNR5_GYMJU</name>
<evidence type="ECO:0000256" key="6">
    <source>
        <dbReference type="SAM" id="MobiDB-lite"/>
    </source>
</evidence>
<keyword evidence="2" id="KW-0597">Phosphoprotein</keyword>
<comment type="caution">
    <text evidence="7">The sequence shown here is derived from an EMBL/GenBank/DDBJ whole genome shotgun (WGS) entry which is preliminary data.</text>
</comment>
<accession>A0A9P5NNR5</accession>
<feature type="compositionally biased region" description="Polar residues" evidence="6">
    <location>
        <begin position="21"/>
        <end position="32"/>
    </location>
</feature>
<evidence type="ECO:0000256" key="3">
    <source>
        <dbReference type="ARBA" id="ARBA00022737"/>
    </source>
</evidence>
<evidence type="ECO:0000256" key="5">
    <source>
        <dbReference type="ARBA" id="ARBA00023242"/>
    </source>
</evidence>
<feature type="region of interest" description="Disordered" evidence="6">
    <location>
        <begin position="147"/>
        <end position="169"/>
    </location>
</feature>
<evidence type="ECO:0000256" key="4">
    <source>
        <dbReference type="ARBA" id="ARBA00023043"/>
    </source>
</evidence>
<evidence type="ECO:0000313" key="8">
    <source>
        <dbReference type="Proteomes" id="UP000724874"/>
    </source>
</evidence>
<evidence type="ECO:0000256" key="2">
    <source>
        <dbReference type="ARBA" id="ARBA00022553"/>
    </source>
</evidence>
<proteinExistence type="predicted"/>
<sequence length="293" mass="35781">MLNTNRTISTPPPEKHHRRPQGQTRSRSETTITSVDVPWRHMTQAYMWVVEEEVIRGTKRRFKTEDRVREQQYFSNPKEISHGLRLPRTHKHRREEWEELVYTYEIEAEQWMREEERARRVAQEREKARARIQDELRRIEARFQQKREAERREREEARHRAYAEQQEREKRDRVKLDTLILGAWDNYEKHWTSMTASTEPLEFKKIPWPLILPPRNIDDITQDAIVALLFSPLHSQNQRRKDRIRSAQLRWHPDRFRRHLGRVPEKDRAMVEEGVGIVARHLNELMEKEKQRK</sequence>
<dbReference type="GO" id="GO:0005634">
    <property type="term" value="C:nucleus"/>
    <property type="evidence" value="ECO:0007669"/>
    <property type="project" value="UniProtKB-SubCell"/>
</dbReference>
<dbReference type="PANTHER" id="PTHR15263">
    <property type="entry name" value="I-KAPPA-B-LIKE PROTEIN IKBL"/>
    <property type="match status" value="1"/>
</dbReference>
<keyword evidence="3" id="KW-0677">Repeat</keyword>
<dbReference type="OrthoDB" id="412109at2759"/>
<comment type="subcellular location">
    <subcellularLocation>
        <location evidence="1">Nucleus</location>
    </subcellularLocation>
</comment>
<keyword evidence="8" id="KW-1185">Reference proteome</keyword>
<organism evidence="7 8">
    <name type="scientific">Gymnopilus junonius</name>
    <name type="common">Spectacular rustgill mushroom</name>
    <name type="synonym">Gymnopilus spectabilis subsp. junonius</name>
    <dbReference type="NCBI Taxonomy" id="109634"/>
    <lineage>
        <taxon>Eukaryota</taxon>
        <taxon>Fungi</taxon>
        <taxon>Dikarya</taxon>
        <taxon>Basidiomycota</taxon>
        <taxon>Agaricomycotina</taxon>
        <taxon>Agaricomycetes</taxon>
        <taxon>Agaricomycetidae</taxon>
        <taxon>Agaricales</taxon>
        <taxon>Agaricineae</taxon>
        <taxon>Hymenogastraceae</taxon>
        <taxon>Gymnopilus</taxon>
    </lineage>
</organism>
<evidence type="ECO:0000256" key="1">
    <source>
        <dbReference type="ARBA" id="ARBA00004123"/>
    </source>
</evidence>
<dbReference type="InterPro" id="IPR038753">
    <property type="entry name" value="NFKBIL1"/>
</dbReference>
<evidence type="ECO:0000313" key="7">
    <source>
        <dbReference type="EMBL" id="KAF8897034.1"/>
    </source>
</evidence>
<gene>
    <name evidence="7" type="ORF">CPB84DRAFT_1681698</name>
</gene>
<dbReference type="GO" id="GO:0043124">
    <property type="term" value="P:negative regulation of canonical NF-kappaB signal transduction"/>
    <property type="evidence" value="ECO:0007669"/>
    <property type="project" value="InterPro"/>
</dbReference>
<dbReference type="Proteomes" id="UP000724874">
    <property type="component" value="Unassembled WGS sequence"/>
</dbReference>
<reference evidence="7" key="1">
    <citation type="submission" date="2020-11" db="EMBL/GenBank/DDBJ databases">
        <authorList>
            <consortium name="DOE Joint Genome Institute"/>
            <person name="Ahrendt S."/>
            <person name="Riley R."/>
            <person name="Andreopoulos W."/>
            <person name="LaButti K."/>
            <person name="Pangilinan J."/>
            <person name="Ruiz-duenas F.J."/>
            <person name="Barrasa J.M."/>
            <person name="Sanchez-Garcia M."/>
            <person name="Camarero S."/>
            <person name="Miyauchi S."/>
            <person name="Serrano A."/>
            <person name="Linde D."/>
            <person name="Babiker R."/>
            <person name="Drula E."/>
            <person name="Ayuso-Fernandez I."/>
            <person name="Pacheco R."/>
            <person name="Padilla G."/>
            <person name="Ferreira P."/>
            <person name="Barriuso J."/>
            <person name="Kellner H."/>
            <person name="Castanera R."/>
            <person name="Alfaro M."/>
            <person name="Ramirez L."/>
            <person name="Pisabarro A.G."/>
            <person name="Kuo A."/>
            <person name="Tritt A."/>
            <person name="Lipzen A."/>
            <person name="He G."/>
            <person name="Yan M."/>
            <person name="Ng V."/>
            <person name="Cullen D."/>
            <person name="Martin F."/>
            <person name="Rosso M.-N."/>
            <person name="Henrissat B."/>
            <person name="Hibbett D."/>
            <person name="Martinez A.T."/>
            <person name="Grigoriev I.V."/>
        </authorList>
    </citation>
    <scope>NUCLEOTIDE SEQUENCE</scope>
    <source>
        <strain evidence="7">AH 44721</strain>
    </source>
</reference>
<keyword evidence="4" id="KW-0040">ANK repeat</keyword>
<dbReference type="PANTHER" id="PTHR15263:SF1">
    <property type="entry name" value="NF-KAPPA-B INHIBITOR-LIKE PROTEIN 1"/>
    <property type="match status" value="1"/>
</dbReference>
<keyword evidence="5" id="KW-0539">Nucleus</keyword>
<dbReference type="EMBL" id="JADNYJ010000057">
    <property type="protein sequence ID" value="KAF8897034.1"/>
    <property type="molecule type" value="Genomic_DNA"/>
</dbReference>